<dbReference type="PANTHER" id="PTHR33164">
    <property type="entry name" value="TRANSCRIPTIONAL REGULATOR, MARR FAMILY"/>
    <property type="match status" value="1"/>
</dbReference>
<protein>
    <recommendedName>
        <fullName evidence="2">HTH marR-type domain-containing protein</fullName>
    </recommendedName>
</protein>
<dbReference type="GO" id="GO:0003700">
    <property type="term" value="F:DNA-binding transcription factor activity"/>
    <property type="evidence" value="ECO:0007669"/>
    <property type="project" value="InterPro"/>
</dbReference>
<evidence type="ECO:0000313" key="3">
    <source>
        <dbReference type="EMBL" id="PMD73801.1"/>
    </source>
</evidence>
<dbReference type="Pfam" id="PF12802">
    <property type="entry name" value="MarR_2"/>
    <property type="match status" value="1"/>
</dbReference>
<feature type="domain" description="HTH marR-type" evidence="2">
    <location>
        <begin position="1"/>
        <end position="143"/>
    </location>
</feature>
<dbReference type="PANTHER" id="PTHR33164:SF43">
    <property type="entry name" value="HTH-TYPE TRANSCRIPTIONAL REPRESSOR YETL"/>
    <property type="match status" value="1"/>
</dbReference>
<dbReference type="PRINTS" id="PR00598">
    <property type="entry name" value="HTHMARR"/>
</dbReference>
<dbReference type="InterPro" id="IPR039422">
    <property type="entry name" value="MarR/SlyA-like"/>
</dbReference>
<evidence type="ECO:0000259" key="2">
    <source>
        <dbReference type="PROSITE" id="PS50995"/>
    </source>
</evidence>
<dbReference type="Gene3D" id="1.10.10.10">
    <property type="entry name" value="Winged helix-like DNA-binding domain superfamily/Winged helix DNA-binding domain"/>
    <property type="match status" value="1"/>
</dbReference>
<keyword evidence="4" id="KW-1185">Reference proteome</keyword>
<dbReference type="Proteomes" id="UP000235649">
    <property type="component" value="Unassembled WGS sequence"/>
</dbReference>
<dbReference type="InterPro" id="IPR000835">
    <property type="entry name" value="HTH_MarR-typ"/>
</dbReference>
<keyword evidence="1" id="KW-0175">Coiled coil</keyword>
<accession>A0A2N7AXI0</accession>
<dbReference type="RefSeq" id="WP_102194912.1">
    <property type="nucleotide sequence ID" value="NZ_NIPR01000001.1"/>
</dbReference>
<dbReference type="GO" id="GO:0006950">
    <property type="term" value="P:response to stress"/>
    <property type="evidence" value="ECO:0007669"/>
    <property type="project" value="TreeGrafter"/>
</dbReference>
<dbReference type="SUPFAM" id="SSF46785">
    <property type="entry name" value="Winged helix' DNA-binding domain"/>
    <property type="match status" value="1"/>
</dbReference>
<evidence type="ECO:0000256" key="1">
    <source>
        <dbReference type="SAM" id="Coils"/>
    </source>
</evidence>
<dbReference type="EMBL" id="NIPR01000001">
    <property type="protein sequence ID" value="PMD73801.1"/>
    <property type="molecule type" value="Genomic_DNA"/>
</dbReference>
<name>A0A2N7AXI0_9LACO</name>
<dbReference type="AlphaFoldDB" id="A0A2N7AXI0"/>
<dbReference type="InterPro" id="IPR036388">
    <property type="entry name" value="WH-like_DNA-bd_sf"/>
</dbReference>
<organism evidence="3 4">
    <name type="scientific">Companilactobacillus nuruki</name>
    <dbReference type="NCBI Taxonomy" id="1993540"/>
    <lineage>
        <taxon>Bacteria</taxon>
        <taxon>Bacillati</taxon>
        <taxon>Bacillota</taxon>
        <taxon>Bacilli</taxon>
        <taxon>Lactobacillales</taxon>
        <taxon>Lactobacillaceae</taxon>
        <taxon>Companilactobacillus</taxon>
    </lineage>
</organism>
<reference evidence="3 4" key="1">
    <citation type="submission" date="2017-05" db="EMBL/GenBank/DDBJ databases">
        <title>Lactobacillus nurukis nov., sp. nov., isolated from nuruk.</title>
        <authorList>
            <person name="Kim S.-J."/>
        </authorList>
    </citation>
    <scope>NUCLEOTIDE SEQUENCE [LARGE SCALE GENOMIC DNA]</scope>
    <source>
        <strain evidence="3 4">SYF10-1a</strain>
    </source>
</reference>
<evidence type="ECO:0000313" key="4">
    <source>
        <dbReference type="Proteomes" id="UP000235649"/>
    </source>
</evidence>
<dbReference type="PROSITE" id="PS50995">
    <property type="entry name" value="HTH_MARR_2"/>
    <property type="match status" value="1"/>
</dbReference>
<comment type="caution">
    <text evidence="3">The sequence shown here is derived from an EMBL/GenBank/DDBJ whole genome shotgun (WGS) entry which is preliminary data.</text>
</comment>
<feature type="coiled-coil region" evidence="1">
    <location>
        <begin position="98"/>
        <end position="144"/>
    </location>
</feature>
<gene>
    <name evidence="3" type="ORF">CBP76_00205</name>
</gene>
<dbReference type="SMART" id="SM00347">
    <property type="entry name" value="HTH_MARR"/>
    <property type="match status" value="1"/>
</dbReference>
<sequence>MDVENIKEIRKFNRSYTRILKLTDKYHLNTHFALLESRLFLEIDRGVNTANQLMELLQIDKGYLSRVLKRLKNDGLIDDIRGDGDRRVKTLQLTVKGEAALEEDNRRADQQIENLFARIPETELKKVIDDMKEIKDIVKKYSKE</sequence>
<proteinExistence type="predicted"/>
<dbReference type="InterPro" id="IPR036390">
    <property type="entry name" value="WH_DNA-bd_sf"/>
</dbReference>